<keyword evidence="2" id="KW-0479">Metal-binding</keyword>
<evidence type="ECO:0000256" key="3">
    <source>
        <dbReference type="ARBA" id="ARBA00022801"/>
    </source>
</evidence>
<dbReference type="AlphaFoldDB" id="A0A7G5XKZ7"/>
<dbReference type="Gene3D" id="1.10.150.240">
    <property type="entry name" value="Putative phosphatase, domain 2"/>
    <property type="match status" value="1"/>
</dbReference>
<dbReference type="Proteomes" id="UP000515344">
    <property type="component" value="Chromosome"/>
</dbReference>
<dbReference type="InterPro" id="IPR023198">
    <property type="entry name" value="PGP-like_dom2"/>
</dbReference>
<evidence type="ECO:0000256" key="1">
    <source>
        <dbReference type="ARBA" id="ARBA00006171"/>
    </source>
</evidence>
<dbReference type="InterPro" id="IPR023214">
    <property type="entry name" value="HAD_sf"/>
</dbReference>
<dbReference type="SFLD" id="SFLDS00003">
    <property type="entry name" value="Haloacid_Dehalogenase"/>
    <property type="match status" value="1"/>
</dbReference>
<dbReference type="Pfam" id="PF13419">
    <property type="entry name" value="HAD_2"/>
    <property type="match status" value="1"/>
</dbReference>
<gene>
    <name evidence="4" type="primary">hxpB</name>
    <name evidence="4" type="ORF">H4075_08210</name>
</gene>
<protein>
    <submittedName>
        <fullName evidence="4">Hexitol phosphatase HxpB</fullName>
    </submittedName>
</protein>
<dbReference type="GO" id="GO:0046872">
    <property type="term" value="F:metal ion binding"/>
    <property type="evidence" value="ECO:0007669"/>
    <property type="project" value="UniProtKB-KW"/>
</dbReference>
<name>A0A7G5XKZ7_9BACT</name>
<sequence length="219" mass="24212">MKLKAVIFDMDGLLIDSEPLWQEAGSETLAEFGKELTLEQYHTSTGLRTEEWIQHWFHYFDVPMEHAAAAIDTIISKAISKIDEKGIAFPGVDHIIPFVKAHSLKVGLATSSPLSLVDVVLKKLHLQNSFDAITSAEKLPFGKPHPEVYLNCAAELGVAGMDCIAFEDSFNGMIAAKAARMKCVIVPAVADYEHPKWNAADLKLGSLTEFDEQKLQLFL</sequence>
<keyword evidence="3" id="KW-0378">Hydrolase</keyword>
<evidence type="ECO:0000256" key="2">
    <source>
        <dbReference type="ARBA" id="ARBA00022723"/>
    </source>
</evidence>
<dbReference type="NCBIfam" id="NF008087">
    <property type="entry name" value="PRK10826.1"/>
    <property type="match status" value="1"/>
</dbReference>
<dbReference type="SFLD" id="SFLDG01129">
    <property type="entry name" value="C1.5:_HAD__Beta-PGM__Phosphata"/>
    <property type="match status" value="1"/>
</dbReference>
<dbReference type="PANTHER" id="PTHR18901">
    <property type="entry name" value="2-DEOXYGLUCOSE-6-PHOSPHATE PHOSPHATASE 2"/>
    <property type="match status" value="1"/>
</dbReference>
<keyword evidence="5" id="KW-1185">Reference proteome</keyword>
<dbReference type="EMBL" id="CP060007">
    <property type="protein sequence ID" value="QNA46150.1"/>
    <property type="molecule type" value="Genomic_DNA"/>
</dbReference>
<dbReference type="InterPro" id="IPR036412">
    <property type="entry name" value="HAD-like_sf"/>
</dbReference>
<dbReference type="Gene3D" id="3.40.50.1000">
    <property type="entry name" value="HAD superfamily/HAD-like"/>
    <property type="match status" value="1"/>
</dbReference>
<dbReference type="InterPro" id="IPR006439">
    <property type="entry name" value="HAD-SF_hydro_IA"/>
</dbReference>
<dbReference type="SFLD" id="SFLDG01135">
    <property type="entry name" value="C1.5.6:_HAD__Beta-PGM__Phospha"/>
    <property type="match status" value="1"/>
</dbReference>
<evidence type="ECO:0000313" key="5">
    <source>
        <dbReference type="Proteomes" id="UP000515344"/>
    </source>
</evidence>
<reference evidence="5" key="1">
    <citation type="submission" date="2020-08" db="EMBL/GenBank/DDBJ databases">
        <title>Lacibacter sp. S13-6-6 genome sequencing.</title>
        <authorList>
            <person name="Jin L."/>
        </authorList>
    </citation>
    <scope>NUCLEOTIDE SEQUENCE [LARGE SCALE GENOMIC DNA]</scope>
    <source>
        <strain evidence="5">S13-6-6</strain>
    </source>
</reference>
<dbReference type="SUPFAM" id="SSF56784">
    <property type="entry name" value="HAD-like"/>
    <property type="match status" value="1"/>
</dbReference>
<organism evidence="4 5">
    <name type="scientific">Lacibacter sediminis</name>
    <dbReference type="NCBI Taxonomy" id="2760713"/>
    <lineage>
        <taxon>Bacteria</taxon>
        <taxon>Pseudomonadati</taxon>
        <taxon>Bacteroidota</taxon>
        <taxon>Chitinophagia</taxon>
        <taxon>Chitinophagales</taxon>
        <taxon>Chitinophagaceae</taxon>
        <taxon>Lacibacter</taxon>
    </lineage>
</organism>
<dbReference type="InterPro" id="IPR041492">
    <property type="entry name" value="HAD_2"/>
</dbReference>
<dbReference type="PANTHER" id="PTHR18901:SF38">
    <property type="entry name" value="PSEUDOURIDINE-5'-PHOSPHATASE"/>
    <property type="match status" value="1"/>
</dbReference>
<comment type="similarity">
    <text evidence="1">Belongs to the HAD-like hydrolase superfamily. CbbY/CbbZ/Gph/YieH family.</text>
</comment>
<dbReference type="PRINTS" id="PR00413">
    <property type="entry name" value="HADHALOGNASE"/>
</dbReference>
<dbReference type="GO" id="GO:0016787">
    <property type="term" value="F:hydrolase activity"/>
    <property type="evidence" value="ECO:0007669"/>
    <property type="project" value="UniProtKB-KW"/>
</dbReference>
<dbReference type="NCBIfam" id="TIGR01509">
    <property type="entry name" value="HAD-SF-IA-v3"/>
    <property type="match status" value="1"/>
</dbReference>
<evidence type="ECO:0000313" key="4">
    <source>
        <dbReference type="EMBL" id="QNA46150.1"/>
    </source>
</evidence>
<dbReference type="RefSeq" id="WP_182805819.1">
    <property type="nucleotide sequence ID" value="NZ_CP060007.1"/>
</dbReference>
<dbReference type="KEGG" id="lacs:H4075_08210"/>
<dbReference type="FunFam" id="3.40.50.1000:FF:000036">
    <property type="entry name" value="HAD family hydrolase"/>
    <property type="match status" value="1"/>
</dbReference>
<proteinExistence type="inferred from homology"/>
<accession>A0A7G5XKZ7</accession>